<dbReference type="SUPFAM" id="SSF50998">
    <property type="entry name" value="Quinoprotein alcohol dehydrogenase-like"/>
    <property type="match status" value="1"/>
</dbReference>
<reference evidence="9" key="1">
    <citation type="journal article" date="2019" name="Int. J. Syst. Evol. Microbiol.">
        <title>The Global Catalogue of Microorganisms (GCM) 10K type strain sequencing project: providing services to taxonomists for standard genome sequencing and annotation.</title>
        <authorList>
            <consortium name="The Broad Institute Genomics Platform"/>
            <consortium name="The Broad Institute Genome Sequencing Center for Infectious Disease"/>
            <person name="Wu L."/>
            <person name="Ma J."/>
        </authorList>
    </citation>
    <scope>NUCLEOTIDE SEQUENCE [LARGE SCALE GENOMIC DNA]</scope>
    <source>
        <strain evidence="9">JCM 3369</strain>
    </source>
</reference>
<dbReference type="Gene3D" id="2.40.10.480">
    <property type="match status" value="2"/>
</dbReference>
<keyword evidence="1" id="KW-0808">Transferase</keyword>
<dbReference type="PROSITE" id="PS00107">
    <property type="entry name" value="PROTEIN_KINASE_ATP"/>
    <property type="match status" value="1"/>
</dbReference>
<evidence type="ECO:0000256" key="4">
    <source>
        <dbReference type="ARBA" id="ARBA00022840"/>
    </source>
</evidence>
<evidence type="ECO:0000256" key="1">
    <source>
        <dbReference type="ARBA" id="ARBA00022679"/>
    </source>
</evidence>
<accession>A0ABW2CRZ5</accession>
<dbReference type="Gene3D" id="3.30.200.20">
    <property type="entry name" value="Phosphorylase Kinase, domain 1"/>
    <property type="match status" value="1"/>
</dbReference>
<evidence type="ECO:0000256" key="6">
    <source>
        <dbReference type="SAM" id="MobiDB-lite"/>
    </source>
</evidence>
<evidence type="ECO:0000256" key="3">
    <source>
        <dbReference type="ARBA" id="ARBA00022777"/>
    </source>
</evidence>
<feature type="region of interest" description="Disordered" evidence="6">
    <location>
        <begin position="392"/>
        <end position="412"/>
    </location>
</feature>
<evidence type="ECO:0000256" key="2">
    <source>
        <dbReference type="ARBA" id="ARBA00022741"/>
    </source>
</evidence>
<dbReference type="InterPro" id="IPR015943">
    <property type="entry name" value="WD40/YVTN_repeat-like_dom_sf"/>
</dbReference>
<feature type="domain" description="Protein kinase" evidence="7">
    <location>
        <begin position="16"/>
        <end position="279"/>
    </location>
</feature>
<dbReference type="InterPro" id="IPR011009">
    <property type="entry name" value="Kinase-like_dom_sf"/>
</dbReference>
<dbReference type="SMART" id="SM00564">
    <property type="entry name" value="PQQ"/>
    <property type="match status" value="6"/>
</dbReference>
<dbReference type="CDD" id="cd14014">
    <property type="entry name" value="STKc_PknB_like"/>
    <property type="match status" value="1"/>
</dbReference>
<dbReference type="InterPro" id="IPR011047">
    <property type="entry name" value="Quinoprotein_ADH-like_sf"/>
</dbReference>
<dbReference type="InterPro" id="IPR000719">
    <property type="entry name" value="Prot_kinase_dom"/>
</dbReference>
<keyword evidence="3" id="KW-0418">Kinase</keyword>
<dbReference type="PANTHER" id="PTHR43289:SF34">
    <property type="entry name" value="SERINE_THREONINE-PROTEIN KINASE YBDM-RELATED"/>
    <property type="match status" value="1"/>
</dbReference>
<dbReference type="PANTHER" id="PTHR43289">
    <property type="entry name" value="MITOGEN-ACTIVATED PROTEIN KINASE KINASE KINASE 20-RELATED"/>
    <property type="match status" value="1"/>
</dbReference>
<dbReference type="Proteomes" id="UP001596380">
    <property type="component" value="Unassembled WGS sequence"/>
</dbReference>
<dbReference type="InterPro" id="IPR017441">
    <property type="entry name" value="Protein_kinase_ATP_BS"/>
</dbReference>
<dbReference type="InterPro" id="IPR008271">
    <property type="entry name" value="Ser/Thr_kinase_AS"/>
</dbReference>
<dbReference type="Gene3D" id="2.130.10.10">
    <property type="entry name" value="YVTN repeat-like/Quinoprotein amine dehydrogenase"/>
    <property type="match status" value="1"/>
</dbReference>
<sequence length="685" mass="70819">MTTPLRPEDPAELGPHRLVARLGQGGMGRVYLARSRAGRLLAVKAVHARYAGDPGFRARFRREVAAARLVTGAFTAPIVDADPDGSPPWLATAYVPGPSLRDAVLRHGPLPEGAVRTLGAGLAEALDAVHAAGLVHRDLKPSNVLLAADGPRLIDFGVSRAAADATLTADGAVIGSPGYLSPEQAEAGEAGPASDVFSLGATLALAATGRPTFGEGPLEVLLYRVCHEAPDLDGVPGPLRDVLAACLRRDPGRRPAARELPGLFLPESDAPPAAGDEWLPGPVAAEVAAGADAADGTGAGTGRGHPFGRRKALAGLAAGGVTAALAGTAVWTAGGADLLASVMRKPAPRELWRKQVPHGSIAILGEMLVHDAGEALSAVDLRTGSRRWERRVFPEPDDPAAPEPSDGGPEPLFAAAGDALYAAGGPDDSLRRLDPATGSVVASVDDLVAATAVLGAQDSVIFCGDAASTTLTAVDGARLTALWTIDRQPEDVIIVPPSGGLVFRARSSGRVHAYAVADGTQRWQADTDAGAMQALVLDRGTVYAAGRHLFALDAATGRKRWVSTGPSGSAGGSVVVRDGDVLTDTPRLRAVDRRTGATRWRRDTPRLGPLAICGELLLASWLGSPPGDRDEGLLGWDLKTGEQRWRYTFPSQDVVPTAGPAAYIETSGDRFAASYGALIIAFQIS</sequence>
<keyword evidence="9" id="KW-1185">Reference proteome</keyword>
<dbReference type="RefSeq" id="WP_378042781.1">
    <property type="nucleotide sequence ID" value="NZ_JBHSXE010000001.1"/>
</dbReference>
<gene>
    <name evidence="8" type="ORF">ACFQKB_29005</name>
</gene>
<comment type="caution">
    <text evidence="8">The sequence shown here is derived from an EMBL/GenBank/DDBJ whole genome shotgun (WGS) entry which is preliminary data.</text>
</comment>
<dbReference type="InterPro" id="IPR018391">
    <property type="entry name" value="PQQ_b-propeller_rpt"/>
</dbReference>
<feature type="compositionally biased region" description="Low complexity" evidence="6">
    <location>
        <begin position="403"/>
        <end position="412"/>
    </location>
</feature>
<keyword evidence="4 5" id="KW-0067">ATP-binding</keyword>
<organism evidence="8 9">
    <name type="scientific">Actinomadura yumaensis</name>
    <dbReference type="NCBI Taxonomy" id="111807"/>
    <lineage>
        <taxon>Bacteria</taxon>
        <taxon>Bacillati</taxon>
        <taxon>Actinomycetota</taxon>
        <taxon>Actinomycetes</taxon>
        <taxon>Streptosporangiales</taxon>
        <taxon>Thermomonosporaceae</taxon>
        <taxon>Actinomadura</taxon>
    </lineage>
</organism>
<evidence type="ECO:0000259" key="7">
    <source>
        <dbReference type="PROSITE" id="PS50011"/>
    </source>
</evidence>
<dbReference type="PROSITE" id="PS00108">
    <property type="entry name" value="PROTEIN_KINASE_ST"/>
    <property type="match status" value="1"/>
</dbReference>
<dbReference type="InterPro" id="IPR002372">
    <property type="entry name" value="PQQ_rpt_dom"/>
</dbReference>
<dbReference type="Gene3D" id="1.10.510.10">
    <property type="entry name" value="Transferase(Phosphotransferase) domain 1"/>
    <property type="match status" value="1"/>
</dbReference>
<dbReference type="Pfam" id="PF13360">
    <property type="entry name" value="PQQ_2"/>
    <property type="match status" value="2"/>
</dbReference>
<feature type="binding site" evidence="5">
    <location>
        <position position="44"/>
    </location>
    <ligand>
        <name>ATP</name>
        <dbReference type="ChEBI" id="CHEBI:30616"/>
    </ligand>
</feature>
<keyword evidence="2 5" id="KW-0547">Nucleotide-binding</keyword>
<dbReference type="EMBL" id="JBHSXS010000022">
    <property type="protein sequence ID" value="MFC6883828.1"/>
    <property type="molecule type" value="Genomic_DNA"/>
</dbReference>
<evidence type="ECO:0000313" key="9">
    <source>
        <dbReference type="Proteomes" id="UP001596380"/>
    </source>
</evidence>
<name>A0ABW2CRZ5_9ACTN</name>
<dbReference type="PROSITE" id="PS50011">
    <property type="entry name" value="PROTEIN_KINASE_DOM"/>
    <property type="match status" value="1"/>
</dbReference>
<proteinExistence type="predicted"/>
<evidence type="ECO:0000313" key="8">
    <source>
        <dbReference type="EMBL" id="MFC6883828.1"/>
    </source>
</evidence>
<dbReference type="SUPFAM" id="SSF56112">
    <property type="entry name" value="Protein kinase-like (PK-like)"/>
    <property type="match status" value="1"/>
</dbReference>
<evidence type="ECO:0000256" key="5">
    <source>
        <dbReference type="PROSITE-ProRule" id="PRU10141"/>
    </source>
</evidence>
<dbReference type="SMART" id="SM00220">
    <property type="entry name" value="S_TKc"/>
    <property type="match status" value="1"/>
</dbReference>
<protein>
    <submittedName>
        <fullName evidence="8">PQQ-binding-like beta-propeller repeat protein</fullName>
    </submittedName>
</protein>
<dbReference type="Pfam" id="PF00069">
    <property type="entry name" value="Pkinase"/>
    <property type="match status" value="1"/>
</dbReference>